<keyword evidence="1" id="KW-0812">Transmembrane</keyword>
<feature type="transmembrane region" description="Helical" evidence="1">
    <location>
        <begin position="263"/>
        <end position="283"/>
    </location>
</feature>
<evidence type="ECO:0008006" key="4">
    <source>
        <dbReference type="Google" id="ProtNLM"/>
    </source>
</evidence>
<dbReference type="EMBL" id="BLAE01000060">
    <property type="protein sequence ID" value="GES14509.1"/>
    <property type="molecule type" value="Genomic_DNA"/>
</dbReference>
<name>A0A5M3X340_9ACTN</name>
<dbReference type="AlphaFoldDB" id="A0A5M3X340"/>
<feature type="transmembrane region" description="Helical" evidence="1">
    <location>
        <begin position="164"/>
        <end position="181"/>
    </location>
</feature>
<feature type="transmembrane region" description="Helical" evidence="1">
    <location>
        <begin position="202"/>
        <end position="225"/>
    </location>
</feature>
<proteinExistence type="predicted"/>
<reference evidence="2 3" key="1">
    <citation type="submission" date="2019-10" db="EMBL/GenBank/DDBJ databases">
        <title>Whole genome shotgun sequence of Acrocarpospora macrocephala NBRC 16266.</title>
        <authorList>
            <person name="Ichikawa N."/>
            <person name="Kimura A."/>
            <person name="Kitahashi Y."/>
            <person name="Komaki H."/>
            <person name="Oguchi A."/>
        </authorList>
    </citation>
    <scope>NUCLEOTIDE SEQUENCE [LARGE SCALE GENOMIC DNA]</scope>
    <source>
        <strain evidence="2 3">NBRC 16266</strain>
    </source>
</reference>
<evidence type="ECO:0000313" key="3">
    <source>
        <dbReference type="Proteomes" id="UP000331127"/>
    </source>
</evidence>
<feature type="transmembrane region" description="Helical" evidence="1">
    <location>
        <begin position="289"/>
        <end position="313"/>
    </location>
</feature>
<feature type="transmembrane region" description="Helical" evidence="1">
    <location>
        <begin position="111"/>
        <end position="130"/>
    </location>
</feature>
<feature type="transmembrane region" description="Helical" evidence="1">
    <location>
        <begin position="12"/>
        <end position="28"/>
    </location>
</feature>
<organism evidence="2 3">
    <name type="scientific">Acrocarpospora macrocephala</name>
    <dbReference type="NCBI Taxonomy" id="150177"/>
    <lineage>
        <taxon>Bacteria</taxon>
        <taxon>Bacillati</taxon>
        <taxon>Actinomycetota</taxon>
        <taxon>Actinomycetes</taxon>
        <taxon>Streptosporangiales</taxon>
        <taxon>Streptosporangiaceae</taxon>
        <taxon>Acrocarpospora</taxon>
    </lineage>
</organism>
<dbReference type="RefSeq" id="WP_155359681.1">
    <property type="nucleotide sequence ID" value="NZ_BAAAHL010000049.1"/>
</dbReference>
<dbReference type="SUPFAM" id="SSF103473">
    <property type="entry name" value="MFS general substrate transporter"/>
    <property type="match status" value="1"/>
</dbReference>
<feature type="transmembrane region" description="Helical" evidence="1">
    <location>
        <begin position="48"/>
        <end position="70"/>
    </location>
</feature>
<dbReference type="Proteomes" id="UP000331127">
    <property type="component" value="Unassembled WGS sequence"/>
</dbReference>
<keyword evidence="1" id="KW-1133">Transmembrane helix</keyword>
<evidence type="ECO:0000256" key="1">
    <source>
        <dbReference type="SAM" id="Phobius"/>
    </source>
</evidence>
<feature type="transmembrane region" description="Helical" evidence="1">
    <location>
        <begin position="237"/>
        <end position="256"/>
    </location>
</feature>
<evidence type="ECO:0000313" key="2">
    <source>
        <dbReference type="EMBL" id="GES14509.1"/>
    </source>
</evidence>
<keyword evidence="3" id="KW-1185">Reference proteome</keyword>
<feature type="transmembrane region" description="Helical" evidence="1">
    <location>
        <begin position="137"/>
        <end position="158"/>
    </location>
</feature>
<accession>A0A5M3X340</accession>
<gene>
    <name evidence="2" type="ORF">Amac_081060</name>
</gene>
<feature type="transmembrane region" description="Helical" evidence="1">
    <location>
        <begin position="82"/>
        <end position="99"/>
    </location>
</feature>
<sequence>MIAVPAVERSHQAGPAAALAVAAAFSAFPSPFYRDYAALLGGGAWPTALLFSVHGATVAGVMGLVGTGRLAGLIARAAPRRVLAAAMVVDAAAGLLYLVSPDLAVLVTARIGTGVALGVVAPVATSALTAHPRGASIATACLLGGVGAGACCAGLAASLGNRNAAFGAGIALLVTTALMVGRNRAPLSRPSEGGRQARDPGTTPLAACVVAFAANGVLGLFTSVLPGEVAAAAGRDGDPLITGAVVALVLLSAAACRLPARPVGALPTGALLVVGAGGLAAGWAAGVLWLALLGGALLGAAAGLGYAAAVRAASTGRNGAARLTALARVQFGGQLGLVLPVLIYASVR</sequence>
<keyword evidence="1" id="KW-0472">Membrane</keyword>
<comment type="caution">
    <text evidence="2">The sequence shown here is derived from an EMBL/GenBank/DDBJ whole genome shotgun (WGS) entry which is preliminary data.</text>
</comment>
<feature type="transmembrane region" description="Helical" evidence="1">
    <location>
        <begin position="325"/>
        <end position="347"/>
    </location>
</feature>
<protein>
    <recommendedName>
        <fullName evidence="4">MFS transporter</fullName>
    </recommendedName>
</protein>
<dbReference type="InterPro" id="IPR036259">
    <property type="entry name" value="MFS_trans_sf"/>
</dbReference>